<dbReference type="RefSeq" id="WP_217778566.1">
    <property type="nucleotide sequence ID" value="NZ_JAHRWL010000002.1"/>
</dbReference>
<keyword evidence="3" id="KW-1185">Reference proteome</keyword>
<feature type="signal peptide" evidence="1">
    <location>
        <begin position="1"/>
        <end position="17"/>
    </location>
</feature>
<dbReference type="Proteomes" id="UP001166293">
    <property type="component" value="Unassembled WGS sequence"/>
</dbReference>
<accession>A0ABS6N9E7</accession>
<evidence type="ECO:0000313" key="2">
    <source>
        <dbReference type="EMBL" id="MBV2360433.1"/>
    </source>
</evidence>
<feature type="chain" id="PRO_5047212847" evidence="1">
    <location>
        <begin position="18"/>
        <end position="225"/>
    </location>
</feature>
<protein>
    <submittedName>
        <fullName evidence="2">Uncharacterized protein</fullName>
    </submittedName>
</protein>
<proteinExistence type="predicted"/>
<name>A0ABS6N9E7_9RHOB</name>
<keyword evidence="1" id="KW-0732">Signal</keyword>
<evidence type="ECO:0000313" key="3">
    <source>
        <dbReference type="Proteomes" id="UP001166293"/>
    </source>
</evidence>
<reference evidence="2" key="1">
    <citation type="submission" date="2021-06" db="EMBL/GenBank/DDBJ databases">
        <title>Thalassococcus sp. CAU 1522 isolated from sea sand, Republic of Korea.</title>
        <authorList>
            <person name="Kim W."/>
        </authorList>
    </citation>
    <scope>NUCLEOTIDE SEQUENCE</scope>
    <source>
        <strain evidence="2">CAU 1522</strain>
    </source>
</reference>
<evidence type="ECO:0000256" key="1">
    <source>
        <dbReference type="SAM" id="SignalP"/>
    </source>
</evidence>
<comment type="caution">
    <text evidence="2">The sequence shown here is derived from an EMBL/GenBank/DDBJ whole genome shotgun (WGS) entry which is preliminary data.</text>
</comment>
<sequence length="225" mass="23698">MLVRVLILSLLPVLARADPALRAIAWDDLIATPHRVIRFDDLPARPEPGHVIDAPLRAPGLWMGEALQGQITRARDGFDGLSGAPLMPLAVRAGAPGQSLAIALHRGFGSMAVFPLGPAGAQARDGRGEGSAALVFDVPQVVFGLKLHAEYADPLGRAADPGTVTLTFYDAEGVRLARQVLRPGPDVIPLAWTTRHPVAALTIETTDPGGIALDDVVIQTEEKTG</sequence>
<gene>
    <name evidence="2" type="ORF">KUH32_11660</name>
</gene>
<dbReference type="EMBL" id="JAHRWL010000002">
    <property type="protein sequence ID" value="MBV2360433.1"/>
    <property type="molecule type" value="Genomic_DNA"/>
</dbReference>
<organism evidence="2 3">
    <name type="scientific">Thalassococcus arenae</name>
    <dbReference type="NCBI Taxonomy" id="2851652"/>
    <lineage>
        <taxon>Bacteria</taxon>
        <taxon>Pseudomonadati</taxon>
        <taxon>Pseudomonadota</taxon>
        <taxon>Alphaproteobacteria</taxon>
        <taxon>Rhodobacterales</taxon>
        <taxon>Roseobacteraceae</taxon>
        <taxon>Thalassococcus</taxon>
    </lineage>
</organism>